<name>G3XUJ8_ASPNA</name>
<reference evidence="2 3" key="1">
    <citation type="journal article" date="2011" name="Genome Res.">
        <title>Comparative genomics of citric-acid-producing Aspergillus niger ATCC 1015 versus enzyme-producing CBS 513.88.</title>
        <authorList>
            <person name="Andersen M.R."/>
            <person name="Salazar M.P."/>
            <person name="Schaap P.J."/>
            <person name="van de Vondervoort P.J."/>
            <person name="Culley D."/>
            <person name="Thykaer J."/>
            <person name="Frisvad J.C."/>
            <person name="Nielsen K.F."/>
            <person name="Albang R."/>
            <person name="Albermann K."/>
            <person name="Berka R.M."/>
            <person name="Braus G.H."/>
            <person name="Braus-Stromeyer S.A."/>
            <person name="Corrochano L.M."/>
            <person name="Dai Z."/>
            <person name="van Dijck P.W."/>
            <person name="Hofmann G."/>
            <person name="Lasure L.L."/>
            <person name="Magnuson J.K."/>
            <person name="Menke H."/>
            <person name="Meijer M."/>
            <person name="Meijer S.L."/>
            <person name="Nielsen J.B."/>
            <person name="Nielsen M.L."/>
            <person name="van Ooyen A.J."/>
            <person name="Pel H.J."/>
            <person name="Poulsen L."/>
            <person name="Samson R.A."/>
            <person name="Stam H."/>
            <person name="Tsang A."/>
            <person name="van den Brink J.M."/>
            <person name="Atkins A."/>
            <person name="Aerts A."/>
            <person name="Shapiro H."/>
            <person name="Pangilinan J."/>
            <person name="Salamov A."/>
            <person name="Lou Y."/>
            <person name="Lindquist E."/>
            <person name="Lucas S."/>
            <person name="Grimwood J."/>
            <person name="Grigoriev I.V."/>
            <person name="Kubicek C.P."/>
            <person name="Martinez D."/>
            <person name="van Peij N.N."/>
            <person name="Roubos J.A."/>
            <person name="Nielsen J."/>
            <person name="Baker S.E."/>
        </authorList>
    </citation>
    <scope>NUCLEOTIDE SEQUENCE [LARGE SCALE GENOMIC DNA]</scope>
    <source>
        <strain evidence="3">ATCC 1015 / CBS 113.46 / FGSC A1144 / LSHB Ac4 / NCTC 3858a / NRRL 328 / USDA 3528.7</strain>
    </source>
</reference>
<dbReference type="HOGENOM" id="CLU_2196365_0_0_1"/>
<protein>
    <submittedName>
        <fullName evidence="2">Uncharacterized protein</fullName>
    </submittedName>
</protein>
<dbReference type="VEuPathDB" id="FungiDB:ASPNIDRAFT2_43761"/>
<organism evidence="2 3">
    <name type="scientific">Aspergillus niger (strain ATCC 1015 / CBS 113.46 / FGSC A1144 / LSHB Ac4 / NCTC 3858a / NRRL 328 / USDA 3528.7)</name>
    <dbReference type="NCBI Taxonomy" id="380704"/>
    <lineage>
        <taxon>Eukaryota</taxon>
        <taxon>Fungi</taxon>
        <taxon>Dikarya</taxon>
        <taxon>Ascomycota</taxon>
        <taxon>Pezizomycotina</taxon>
        <taxon>Eurotiomycetes</taxon>
        <taxon>Eurotiomycetidae</taxon>
        <taxon>Eurotiales</taxon>
        <taxon>Aspergillaceae</taxon>
        <taxon>Aspergillus</taxon>
        <taxon>Aspergillus subgen. Circumdati</taxon>
    </lineage>
</organism>
<evidence type="ECO:0000313" key="2">
    <source>
        <dbReference type="EMBL" id="EHA25826.1"/>
    </source>
</evidence>
<dbReference type="Proteomes" id="UP000009038">
    <property type="component" value="Unassembled WGS sequence"/>
</dbReference>
<accession>G3XUJ8</accession>
<evidence type="ECO:0000256" key="1">
    <source>
        <dbReference type="SAM" id="MobiDB-lite"/>
    </source>
</evidence>
<sequence length="125" mass="14460">MTSDERHEETGRMYHHVHRTHDHTNTRPEFGPVPIPIDTLKDFYMGVLTKMEERYHKLPKALAVELKFKDNAGEGRFSLEFLLSATEETTAEQRTTTFSTILHTMSEESKFEGLNMDICVKCITV</sequence>
<dbReference type="OrthoDB" id="4407877at2759"/>
<feature type="region of interest" description="Disordered" evidence="1">
    <location>
        <begin position="1"/>
        <end position="30"/>
    </location>
</feature>
<proteinExistence type="predicted"/>
<dbReference type="AlphaFoldDB" id="G3XUJ8"/>
<comment type="caution">
    <text evidence="2">The sequence shown here is derived from an EMBL/GenBank/DDBJ whole genome shotgun (WGS) entry which is preliminary data.</text>
</comment>
<dbReference type="EMBL" id="ACJE01000005">
    <property type="protein sequence ID" value="EHA25826.1"/>
    <property type="molecule type" value="Genomic_DNA"/>
</dbReference>
<feature type="compositionally biased region" description="Basic and acidic residues" evidence="1">
    <location>
        <begin position="1"/>
        <end position="12"/>
    </location>
</feature>
<gene>
    <name evidence="2" type="ORF">ASPNIDRAFT_43761</name>
</gene>
<evidence type="ECO:0000313" key="3">
    <source>
        <dbReference type="Proteomes" id="UP000009038"/>
    </source>
</evidence>